<evidence type="ECO:0000313" key="3">
    <source>
        <dbReference type="EMBL" id="MBL0744618.1"/>
    </source>
</evidence>
<reference evidence="3 4" key="1">
    <citation type="submission" date="2021-01" db="EMBL/GenBank/DDBJ databases">
        <title>Chryseolinea sp. Jin1 Genome sequencing and assembly.</title>
        <authorList>
            <person name="Kim I."/>
        </authorList>
    </citation>
    <scope>NUCLEOTIDE SEQUENCE [LARGE SCALE GENOMIC DNA]</scope>
    <source>
        <strain evidence="3 4">Jin1</strain>
    </source>
</reference>
<dbReference type="InterPro" id="IPR001258">
    <property type="entry name" value="NHL_repeat"/>
</dbReference>
<dbReference type="EMBL" id="JAERRB010000011">
    <property type="protein sequence ID" value="MBL0744618.1"/>
    <property type="molecule type" value="Genomic_DNA"/>
</dbReference>
<evidence type="ECO:0000256" key="1">
    <source>
        <dbReference type="ARBA" id="ARBA00022737"/>
    </source>
</evidence>
<dbReference type="PANTHER" id="PTHR13833:SF71">
    <property type="entry name" value="NHL DOMAIN-CONTAINING PROTEIN"/>
    <property type="match status" value="1"/>
</dbReference>
<dbReference type="InterPro" id="IPR011042">
    <property type="entry name" value="6-blade_b-propeller_TolB-like"/>
</dbReference>
<dbReference type="PANTHER" id="PTHR13833">
    <property type="match status" value="1"/>
</dbReference>
<protein>
    <recommendedName>
        <fullName evidence="5">SMP-30/Gluconolactonase/LRE-like region domain-containing protein</fullName>
    </recommendedName>
</protein>
<gene>
    <name evidence="3" type="ORF">JI741_25520</name>
</gene>
<dbReference type="PROSITE" id="PS51125">
    <property type="entry name" value="NHL"/>
    <property type="match status" value="1"/>
</dbReference>
<dbReference type="Gene3D" id="2.120.10.30">
    <property type="entry name" value="TolB, C-terminal domain"/>
    <property type="match status" value="2"/>
</dbReference>
<dbReference type="Pfam" id="PF01436">
    <property type="entry name" value="NHL"/>
    <property type="match status" value="2"/>
</dbReference>
<dbReference type="SUPFAM" id="SSF101898">
    <property type="entry name" value="NHL repeat"/>
    <property type="match status" value="1"/>
</dbReference>
<sequence length="129" mass="13447">MGGTTPGEADGKGAAAQFNFPEGLAIDALGNVYVADAGNHRIRKVTSDGVVSTLAGSDQGFADGAGSAAKFWFPQEIDVDGAGNLYVTDSNNNRIRKITPAGLVSTLAGERSVRKTAQDRAHNLLNREE</sequence>
<proteinExistence type="predicted"/>
<organism evidence="3 4">
    <name type="scientific">Chryseolinea lacunae</name>
    <dbReference type="NCBI Taxonomy" id="2801331"/>
    <lineage>
        <taxon>Bacteria</taxon>
        <taxon>Pseudomonadati</taxon>
        <taxon>Bacteroidota</taxon>
        <taxon>Cytophagia</taxon>
        <taxon>Cytophagales</taxon>
        <taxon>Fulvivirgaceae</taxon>
        <taxon>Chryseolinea</taxon>
    </lineage>
</organism>
<keyword evidence="1" id="KW-0677">Repeat</keyword>
<evidence type="ECO:0008006" key="5">
    <source>
        <dbReference type="Google" id="ProtNLM"/>
    </source>
</evidence>
<name>A0ABS1KYT3_9BACT</name>
<dbReference type="Proteomes" id="UP000613030">
    <property type="component" value="Unassembled WGS sequence"/>
</dbReference>
<accession>A0ABS1KYT3</accession>
<evidence type="ECO:0000313" key="4">
    <source>
        <dbReference type="Proteomes" id="UP000613030"/>
    </source>
</evidence>
<evidence type="ECO:0000256" key="2">
    <source>
        <dbReference type="PROSITE-ProRule" id="PRU00504"/>
    </source>
</evidence>
<dbReference type="RefSeq" id="WP_202014341.1">
    <property type="nucleotide sequence ID" value="NZ_JAERRB010000011.1"/>
</dbReference>
<feature type="repeat" description="NHL" evidence="2">
    <location>
        <begin position="13"/>
        <end position="48"/>
    </location>
</feature>
<keyword evidence="4" id="KW-1185">Reference proteome</keyword>
<comment type="caution">
    <text evidence="3">The sequence shown here is derived from an EMBL/GenBank/DDBJ whole genome shotgun (WGS) entry which is preliminary data.</text>
</comment>